<accession>A0A845M181</accession>
<dbReference type="EMBL" id="WTUX01000017">
    <property type="protein sequence ID" value="MZR14100.1"/>
    <property type="molecule type" value="Genomic_DNA"/>
</dbReference>
<dbReference type="Pfam" id="PF13174">
    <property type="entry name" value="TPR_6"/>
    <property type="match status" value="1"/>
</dbReference>
<dbReference type="HAMAP" id="MF_02066">
    <property type="entry name" value="CpoB"/>
    <property type="match status" value="1"/>
</dbReference>
<keyword evidence="1" id="KW-0132">Cell division</keyword>
<feature type="coiled-coil region" evidence="1">
    <location>
        <begin position="29"/>
        <end position="88"/>
    </location>
</feature>
<evidence type="ECO:0000313" key="3">
    <source>
        <dbReference type="Proteomes" id="UP000467322"/>
    </source>
</evidence>
<evidence type="ECO:0000313" key="2">
    <source>
        <dbReference type="EMBL" id="MZR14100.1"/>
    </source>
</evidence>
<dbReference type="GO" id="GO:0043093">
    <property type="term" value="P:FtsZ-dependent cytokinesis"/>
    <property type="evidence" value="ECO:0007669"/>
    <property type="project" value="UniProtKB-UniRule"/>
</dbReference>
<comment type="function">
    <text evidence="1">Mediates coordination of peptidoglycan synthesis and outer membrane constriction during cell division.</text>
</comment>
<dbReference type="InterPro" id="IPR019734">
    <property type="entry name" value="TPR_rpt"/>
</dbReference>
<keyword evidence="1" id="KW-0574">Periplasm</keyword>
<comment type="similarity">
    <text evidence="1">Belongs to the CpoB family.</text>
</comment>
<gene>
    <name evidence="2" type="primary">ybgF</name>
    <name evidence="1" type="synonym">cpoB</name>
    <name evidence="2" type="ORF">GQE99_13845</name>
</gene>
<keyword evidence="1" id="KW-0175">Coiled coil</keyword>
<keyword evidence="3" id="KW-1185">Reference proteome</keyword>
<feature type="chain" id="PRO_5033176900" description="Cell division coordinator CpoB" evidence="1">
    <location>
        <begin position="23"/>
        <end position="282"/>
    </location>
</feature>
<evidence type="ECO:0000256" key="1">
    <source>
        <dbReference type="HAMAP-Rule" id="MF_02066"/>
    </source>
</evidence>
<dbReference type="InterPro" id="IPR014162">
    <property type="entry name" value="CpoB_C"/>
</dbReference>
<dbReference type="Gene3D" id="1.25.40.10">
    <property type="entry name" value="Tetratricopeptide repeat domain"/>
    <property type="match status" value="1"/>
</dbReference>
<dbReference type="NCBIfam" id="TIGR02795">
    <property type="entry name" value="tol_pal_ybgF"/>
    <property type="match status" value="1"/>
</dbReference>
<comment type="caution">
    <text evidence="2">The sequence shown here is derived from an EMBL/GenBank/DDBJ whole genome shotgun (WGS) entry which is preliminary data.</text>
</comment>
<dbReference type="AlphaFoldDB" id="A0A845M181"/>
<dbReference type="InterPro" id="IPR011990">
    <property type="entry name" value="TPR-like_helical_dom_sf"/>
</dbReference>
<dbReference type="Proteomes" id="UP000467322">
    <property type="component" value="Unassembled WGS sequence"/>
</dbReference>
<dbReference type="InterPro" id="IPR034706">
    <property type="entry name" value="CpoB"/>
</dbReference>
<keyword evidence="1" id="KW-0131">Cell cycle</keyword>
<name>A0A845M181_9RHOB</name>
<keyword evidence="1" id="KW-0732">Signal</keyword>
<feature type="signal peptide" evidence="1">
    <location>
        <begin position="1"/>
        <end position="22"/>
    </location>
</feature>
<dbReference type="GO" id="GO:0030288">
    <property type="term" value="C:outer membrane-bounded periplasmic space"/>
    <property type="evidence" value="ECO:0007669"/>
    <property type="project" value="UniProtKB-UniRule"/>
</dbReference>
<organism evidence="2 3">
    <name type="scientific">Maritimibacter harenae</name>
    <dbReference type="NCBI Taxonomy" id="2606218"/>
    <lineage>
        <taxon>Bacteria</taxon>
        <taxon>Pseudomonadati</taxon>
        <taxon>Pseudomonadota</taxon>
        <taxon>Alphaproteobacteria</taxon>
        <taxon>Rhodobacterales</taxon>
        <taxon>Roseobacteraceae</taxon>
        <taxon>Maritimibacter</taxon>
    </lineage>
</organism>
<dbReference type="Pfam" id="PF13432">
    <property type="entry name" value="TPR_16"/>
    <property type="match status" value="1"/>
</dbReference>
<sequence precursor="true">MRLKSIVMAAVCASALAAPGFAQNRDQTLADVRQELTVLNVEIKQLKRELNTTGSPGQVTPGSALDRIDSIESALQRLTAKTEELEFRLNKIATDGANRIGDLSFRLCELESDCDIMNEGISKPLGGIESVAADPATGGGMAPTVPESNGGGTQLAVGEQADFDAAVAALDSGDFADAAQRFQTFVDTYPGTPMTGRALFLRGEALNAQDMVAEAARAYLASFSADPAGNSAPNALLQLGTALGQLGQVAEACATLGEVPNRFPGSAAASEASAERQQLGCS</sequence>
<protein>
    <recommendedName>
        <fullName evidence="1">Cell division coordinator CpoB</fullName>
    </recommendedName>
</protein>
<dbReference type="RefSeq" id="WP_161352220.1">
    <property type="nucleotide sequence ID" value="NZ_WTUX01000017.1"/>
</dbReference>
<comment type="subcellular location">
    <subcellularLocation>
        <location evidence="1">Periplasm</location>
    </subcellularLocation>
</comment>
<proteinExistence type="inferred from homology"/>
<reference evidence="2 3" key="1">
    <citation type="submission" date="2019-12" db="EMBL/GenBank/DDBJ databases">
        <title>Maritimibacter sp. nov. sp. isolated from sea sand.</title>
        <authorList>
            <person name="Kim J."/>
            <person name="Jeong S.E."/>
            <person name="Jung H.S."/>
            <person name="Jeon C.O."/>
        </authorList>
    </citation>
    <scope>NUCLEOTIDE SEQUENCE [LARGE SCALE GENOMIC DNA]</scope>
    <source>
        <strain evidence="2 3">DP07</strain>
    </source>
</reference>
<dbReference type="SUPFAM" id="SSF48452">
    <property type="entry name" value="TPR-like"/>
    <property type="match status" value="1"/>
</dbReference>